<evidence type="ECO:0000313" key="1">
    <source>
        <dbReference type="EMBL" id="SVA44597.1"/>
    </source>
</evidence>
<dbReference type="AlphaFoldDB" id="A0A381VYA0"/>
<proteinExistence type="predicted"/>
<organism evidence="1">
    <name type="scientific">marine metagenome</name>
    <dbReference type="NCBI Taxonomy" id="408172"/>
    <lineage>
        <taxon>unclassified sequences</taxon>
        <taxon>metagenomes</taxon>
        <taxon>ecological metagenomes</taxon>
    </lineage>
</organism>
<accession>A0A381VYA0</accession>
<gene>
    <name evidence="1" type="ORF">METZ01_LOCUS97451</name>
</gene>
<protein>
    <submittedName>
        <fullName evidence="1">Uncharacterized protein</fullName>
    </submittedName>
</protein>
<name>A0A381VYA0_9ZZZZ</name>
<sequence>MKDFFSYEKIELTEKIMEQKGGMDEYYNKDLPLSDWSLSSIDF</sequence>
<dbReference type="EMBL" id="UINC01009986">
    <property type="protein sequence ID" value="SVA44597.1"/>
    <property type="molecule type" value="Genomic_DNA"/>
</dbReference>
<reference evidence="1" key="1">
    <citation type="submission" date="2018-05" db="EMBL/GenBank/DDBJ databases">
        <authorList>
            <person name="Lanie J.A."/>
            <person name="Ng W.-L."/>
            <person name="Kazmierczak K.M."/>
            <person name="Andrzejewski T.M."/>
            <person name="Davidsen T.M."/>
            <person name="Wayne K.J."/>
            <person name="Tettelin H."/>
            <person name="Glass J.I."/>
            <person name="Rusch D."/>
            <person name="Podicherti R."/>
            <person name="Tsui H.-C.T."/>
            <person name="Winkler M.E."/>
        </authorList>
    </citation>
    <scope>NUCLEOTIDE SEQUENCE</scope>
</reference>